<dbReference type="RefSeq" id="WP_386712153.1">
    <property type="nucleotide sequence ID" value="NZ_JBHRYF010000012.1"/>
</dbReference>
<feature type="transmembrane region" description="Helical" evidence="1">
    <location>
        <begin position="32"/>
        <end position="51"/>
    </location>
</feature>
<evidence type="ECO:0000313" key="3">
    <source>
        <dbReference type="Proteomes" id="UP001595724"/>
    </source>
</evidence>
<reference evidence="3" key="1">
    <citation type="journal article" date="2019" name="Int. J. Syst. Evol. Microbiol.">
        <title>The Global Catalogue of Microorganisms (GCM) 10K type strain sequencing project: providing services to taxonomists for standard genome sequencing and annotation.</title>
        <authorList>
            <consortium name="The Broad Institute Genomics Platform"/>
            <consortium name="The Broad Institute Genome Sequencing Center for Infectious Disease"/>
            <person name="Wu L."/>
            <person name="Ma J."/>
        </authorList>
    </citation>
    <scope>NUCLEOTIDE SEQUENCE [LARGE SCALE GENOMIC DNA]</scope>
    <source>
        <strain evidence="3">KCTC 42211</strain>
    </source>
</reference>
<feature type="transmembrane region" description="Helical" evidence="1">
    <location>
        <begin position="79"/>
        <end position="99"/>
    </location>
</feature>
<evidence type="ECO:0000313" key="2">
    <source>
        <dbReference type="EMBL" id="MFC3661190.1"/>
    </source>
</evidence>
<sequence length="197" mass="21504">MFVLIGCARRRPAGTFAWRPHAQDKPARGGRWLALLAAAGLCVFPLAMYLSPQGFWDAATLGKGVPGGLQLTDGFLDSWQPVATLCWLAVVIANYLVVAAQDGWRRWNRRLGIIGHVGLGMMLLTHAAPMTAFLDPQPFAIFVAAGADAIARPWLGLAGAITFLCGLYDICQEWARVEPAPARRSPRVRRSRARVWA</sequence>
<dbReference type="EMBL" id="JBHRYF010000012">
    <property type="protein sequence ID" value="MFC3661190.1"/>
    <property type="molecule type" value="Genomic_DNA"/>
</dbReference>
<keyword evidence="1" id="KW-0812">Transmembrane</keyword>
<comment type="caution">
    <text evidence="2">The sequence shown here is derived from an EMBL/GenBank/DDBJ whole genome shotgun (WGS) entry which is preliminary data.</text>
</comment>
<dbReference type="Proteomes" id="UP001595724">
    <property type="component" value="Unassembled WGS sequence"/>
</dbReference>
<keyword evidence="1" id="KW-0472">Membrane</keyword>
<gene>
    <name evidence="2" type="ORF">ACFOM9_14075</name>
</gene>
<accession>A0ABV7UW08</accession>
<feature type="transmembrane region" description="Helical" evidence="1">
    <location>
        <begin position="154"/>
        <end position="171"/>
    </location>
</feature>
<proteinExistence type="predicted"/>
<protein>
    <submittedName>
        <fullName evidence="2">Uncharacterized protein</fullName>
    </submittedName>
</protein>
<organism evidence="2 3">
    <name type="scientific">Luteimonas notoginsengisoli</name>
    <dbReference type="NCBI Taxonomy" id="1578200"/>
    <lineage>
        <taxon>Bacteria</taxon>
        <taxon>Pseudomonadati</taxon>
        <taxon>Pseudomonadota</taxon>
        <taxon>Gammaproteobacteria</taxon>
        <taxon>Lysobacterales</taxon>
        <taxon>Lysobacteraceae</taxon>
        <taxon>Luteimonas</taxon>
    </lineage>
</organism>
<keyword evidence="3" id="KW-1185">Reference proteome</keyword>
<name>A0ABV7UW08_9GAMM</name>
<feature type="transmembrane region" description="Helical" evidence="1">
    <location>
        <begin position="111"/>
        <end position="134"/>
    </location>
</feature>
<evidence type="ECO:0000256" key="1">
    <source>
        <dbReference type="SAM" id="Phobius"/>
    </source>
</evidence>
<keyword evidence="1" id="KW-1133">Transmembrane helix</keyword>